<feature type="region of interest" description="Disordered" evidence="1">
    <location>
        <begin position="76"/>
        <end position="104"/>
    </location>
</feature>
<reference evidence="2" key="1">
    <citation type="submission" date="2021-01" db="EMBL/GenBank/DDBJ databases">
        <authorList>
            <consortium name="Genoscope - CEA"/>
            <person name="William W."/>
        </authorList>
    </citation>
    <scope>NUCLEOTIDE SEQUENCE</scope>
</reference>
<keyword evidence="3" id="KW-1185">Reference proteome</keyword>
<protein>
    <submittedName>
        <fullName evidence="2">Uncharacterized protein</fullName>
    </submittedName>
</protein>
<gene>
    <name evidence="2" type="ORF">PPRIM_AZ9-3.1.T0630197</name>
</gene>
<comment type="caution">
    <text evidence="2">The sequence shown here is derived from an EMBL/GenBank/DDBJ whole genome shotgun (WGS) entry which is preliminary data.</text>
</comment>
<evidence type="ECO:0000313" key="3">
    <source>
        <dbReference type="Proteomes" id="UP000688137"/>
    </source>
</evidence>
<sequence length="104" mass="12082">MQTSNKKQAIHYKQLAKVYKQCAETQKFIDEFEKKNKVHVDKFVPLDYLELPTKIPNIISISLKNKKRFALENIIKDGSQKSSKKSSNSKSKQKEKEPQVVNTE</sequence>
<dbReference type="AlphaFoldDB" id="A0A8S1ML34"/>
<dbReference type="Proteomes" id="UP000688137">
    <property type="component" value="Unassembled WGS sequence"/>
</dbReference>
<accession>A0A8S1ML34</accession>
<evidence type="ECO:0000256" key="1">
    <source>
        <dbReference type="SAM" id="MobiDB-lite"/>
    </source>
</evidence>
<dbReference type="EMBL" id="CAJJDM010000064">
    <property type="protein sequence ID" value="CAD8080309.1"/>
    <property type="molecule type" value="Genomic_DNA"/>
</dbReference>
<organism evidence="2 3">
    <name type="scientific">Paramecium primaurelia</name>
    <dbReference type="NCBI Taxonomy" id="5886"/>
    <lineage>
        <taxon>Eukaryota</taxon>
        <taxon>Sar</taxon>
        <taxon>Alveolata</taxon>
        <taxon>Ciliophora</taxon>
        <taxon>Intramacronucleata</taxon>
        <taxon>Oligohymenophorea</taxon>
        <taxon>Peniculida</taxon>
        <taxon>Parameciidae</taxon>
        <taxon>Paramecium</taxon>
    </lineage>
</organism>
<name>A0A8S1ML34_PARPR</name>
<proteinExistence type="predicted"/>
<evidence type="ECO:0000313" key="2">
    <source>
        <dbReference type="EMBL" id="CAD8080309.1"/>
    </source>
</evidence>
<dbReference type="OMA" id="KKQAIHY"/>